<dbReference type="AlphaFoldDB" id="A0A1I2UJ75"/>
<gene>
    <name evidence="9" type="ORF">SAMN05660649_02649</name>
</gene>
<feature type="domain" description="RsgI N-terminal anti-sigma" evidence="8">
    <location>
        <begin position="4"/>
        <end position="52"/>
    </location>
</feature>
<dbReference type="PROSITE" id="PS51849">
    <property type="entry name" value="RSGI_N"/>
    <property type="match status" value="1"/>
</dbReference>
<dbReference type="OrthoDB" id="1793324at2"/>
<dbReference type="STRING" id="341036.SAMN05660649_02649"/>
<dbReference type="GO" id="GO:0005886">
    <property type="term" value="C:plasma membrane"/>
    <property type="evidence" value="ECO:0007669"/>
    <property type="project" value="UniProtKB-SubCell"/>
</dbReference>
<evidence type="ECO:0000256" key="2">
    <source>
        <dbReference type="ARBA" id="ARBA00022475"/>
    </source>
</evidence>
<evidence type="ECO:0000259" key="8">
    <source>
        <dbReference type="PROSITE" id="PS51849"/>
    </source>
</evidence>
<evidence type="ECO:0000256" key="5">
    <source>
        <dbReference type="ARBA" id="ARBA00023136"/>
    </source>
</evidence>
<keyword evidence="5 7" id="KW-0472">Membrane</keyword>
<feature type="transmembrane region" description="Helical" evidence="7">
    <location>
        <begin position="56"/>
        <end position="79"/>
    </location>
</feature>
<feature type="region of interest" description="Disordered" evidence="6">
    <location>
        <begin position="262"/>
        <end position="376"/>
    </location>
</feature>
<name>A0A1I2UJ75_9FIRM</name>
<evidence type="ECO:0000256" key="1">
    <source>
        <dbReference type="ARBA" id="ARBA00004162"/>
    </source>
</evidence>
<evidence type="ECO:0000256" key="7">
    <source>
        <dbReference type="SAM" id="Phobius"/>
    </source>
</evidence>
<dbReference type="RefSeq" id="WP_092471858.1">
    <property type="nucleotide sequence ID" value="NZ_FOOX01000009.1"/>
</dbReference>
<feature type="compositionally biased region" description="Polar residues" evidence="6">
    <location>
        <begin position="319"/>
        <end position="330"/>
    </location>
</feature>
<organism evidence="9 10">
    <name type="scientific">Desulfotruncus arcticus DSM 17038</name>
    <dbReference type="NCBI Taxonomy" id="1121424"/>
    <lineage>
        <taxon>Bacteria</taxon>
        <taxon>Bacillati</taxon>
        <taxon>Bacillota</taxon>
        <taxon>Clostridia</taxon>
        <taxon>Eubacteriales</taxon>
        <taxon>Desulfallaceae</taxon>
        <taxon>Desulfotruncus</taxon>
    </lineage>
</organism>
<accession>A0A1I2UJ75</accession>
<evidence type="ECO:0000256" key="4">
    <source>
        <dbReference type="ARBA" id="ARBA00022989"/>
    </source>
</evidence>
<evidence type="ECO:0000313" key="9">
    <source>
        <dbReference type="EMBL" id="SFG77093.1"/>
    </source>
</evidence>
<keyword evidence="3 7" id="KW-0812">Transmembrane</keyword>
<evidence type="ECO:0000313" key="10">
    <source>
        <dbReference type="Proteomes" id="UP000199337"/>
    </source>
</evidence>
<dbReference type="Pfam" id="PF12791">
    <property type="entry name" value="RsgI_N"/>
    <property type="match status" value="1"/>
</dbReference>
<dbReference type="Pfam" id="PF23750">
    <property type="entry name" value="RsgI_M"/>
    <property type="match status" value="1"/>
</dbReference>
<evidence type="ECO:0000256" key="6">
    <source>
        <dbReference type="SAM" id="MobiDB-lite"/>
    </source>
</evidence>
<evidence type="ECO:0000256" key="3">
    <source>
        <dbReference type="ARBA" id="ARBA00022692"/>
    </source>
</evidence>
<keyword evidence="10" id="KW-1185">Reference proteome</keyword>
<dbReference type="InterPro" id="IPR024449">
    <property type="entry name" value="Anti-sigma_RsgI_N"/>
</dbReference>
<keyword evidence="2" id="KW-1003">Cell membrane</keyword>
<feature type="compositionally biased region" description="Polar residues" evidence="6">
    <location>
        <begin position="344"/>
        <end position="370"/>
    </location>
</feature>
<comment type="subcellular location">
    <subcellularLocation>
        <location evidence="1">Cell membrane</location>
        <topology evidence="1">Single-pass membrane protein</topology>
    </subcellularLocation>
</comment>
<proteinExistence type="predicted"/>
<feature type="compositionally biased region" description="Polar residues" evidence="6">
    <location>
        <begin position="262"/>
        <end position="273"/>
    </location>
</feature>
<feature type="compositionally biased region" description="Basic and acidic residues" evidence="6">
    <location>
        <begin position="274"/>
        <end position="287"/>
    </location>
</feature>
<protein>
    <submittedName>
        <fullName evidence="9">Anti-sigma factor N-terminus</fullName>
    </submittedName>
</protein>
<reference evidence="10" key="1">
    <citation type="submission" date="2016-10" db="EMBL/GenBank/DDBJ databases">
        <authorList>
            <person name="Varghese N."/>
            <person name="Submissions S."/>
        </authorList>
    </citation>
    <scope>NUCLEOTIDE SEQUENCE [LARGE SCALE GENOMIC DNA]</scope>
    <source>
        <strain evidence="10">DSM 17038</strain>
    </source>
</reference>
<sequence length="376" mass="40596">MKKGKGVVFNITGLKTIIYTEEGTFLKIPTPEPKPLVGQTIEYTAMSRPFFFSPKIIRYATVAAALILVLALGLFTPLFGIGGAVAAVELDINHGVSLQVNKYGKITSAYATGRGPGGVLDDLKLKGRDIYQATRMIIQNAEAKGILGKEENVIMVSVVPMGSGEGDAVNPEKLRGIVKEEMVRQNASGVILVNRVNDETIQHAQNLGMTVNNYLIYERCLQNGLDARADVFRKGDVRGVITKTNVSLPELFPKECMEVNAQEQQNAGRTTNGEIEHNSAVEPEHRQNGSGRMMPAGEAGHMNQENTHGEIESGGEIHNMNSPGMTSSPVEPTGVMSDEHRNGSSKVTPMQDNSSIGSGSLMQSYSNTGERSGHRE</sequence>
<dbReference type="InterPro" id="IPR055431">
    <property type="entry name" value="RsgI_M"/>
</dbReference>
<keyword evidence="4 7" id="KW-1133">Transmembrane helix</keyword>
<dbReference type="EMBL" id="FOOX01000009">
    <property type="protein sequence ID" value="SFG77093.1"/>
    <property type="molecule type" value="Genomic_DNA"/>
</dbReference>
<dbReference type="Proteomes" id="UP000199337">
    <property type="component" value="Unassembled WGS sequence"/>
</dbReference>